<dbReference type="Gene3D" id="3.40.50.2020">
    <property type="match status" value="1"/>
</dbReference>
<dbReference type="RefSeq" id="WP_021740808.1">
    <property type="nucleotide sequence ID" value="NZ_CABKSU010000122.1"/>
</dbReference>
<organism evidence="1 2">
    <name type="scientific">Eubacterium ramulus</name>
    <dbReference type="NCBI Taxonomy" id="39490"/>
    <lineage>
        <taxon>Bacteria</taxon>
        <taxon>Bacillati</taxon>
        <taxon>Bacillota</taxon>
        <taxon>Clostridia</taxon>
        <taxon>Eubacteriales</taxon>
        <taxon>Eubacteriaceae</taxon>
        <taxon>Eubacterium</taxon>
    </lineage>
</organism>
<sequence length="216" mass="23889">METMEARMVKLYARNNNHVALHAIPGHFATSHSHINFYIDMTSLKTRANEAQEVAKSLAGDYVNSTVVDTIVCMDGTEVVGAYLAQEFEKRGFRNTNLHDTIYVVTPEYNANNQLIFRDNTIPAIKGKNVILLLATTTTGLTVRRSLECVQYYGGTVHGISSIFSTVKKVGGMEVHSVFNADDVPGYQAFGRDECPYCKKGFAIEAMVNGFGYSQL</sequence>
<dbReference type="GeneID" id="42788073"/>
<evidence type="ECO:0000313" key="2">
    <source>
        <dbReference type="Proteomes" id="UP000095492"/>
    </source>
</evidence>
<protein>
    <submittedName>
        <fullName evidence="1">Orotate phosphoribosyltransferase</fullName>
    </submittedName>
</protein>
<dbReference type="STRING" id="39490.ERS852448_02310"/>
<dbReference type="AlphaFoldDB" id="A0A173UY46"/>
<dbReference type="EMBL" id="CYYA01000017">
    <property type="protein sequence ID" value="CUN19226.1"/>
    <property type="molecule type" value="Genomic_DNA"/>
</dbReference>
<evidence type="ECO:0000313" key="1">
    <source>
        <dbReference type="EMBL" id="CUN19226.1"/>
    </source>
</evidence>
<keyword evidence="1" id="KW-0808">Transferase</keyword>
<name>A0A173UY46_EUBRA</name>
<gene>
    <name evidence="1" type="ORF">ERS852448_02310</name>
</gene>
<dbReference type="InterPro" id="IPR029057">
    <property type="entry name" value="PRTase-like"/>
</dbReference>
<proteinExistence type="predicted"/>
<dbReference type="GO" id="GO:0016757">
    <property type="term" value="F:glycosyltransferase activity"/>
    <property type="evidence" value="ECO:0007669"/>
    <property type="project" value="UniProtKB-KW"/>
</dbReference>
<dbReference type="Proteomes" id="UP000095492">
    <property type="component" value="Unassembled WGS sequence"/>
</dbReference>
<accession>A0A173UY46</accession>
<keyword evidence="1" id="KW-0328">Glycosyltransferase</keyword>
<reference evidence="1 2" key="1">
    <citation type="submission" date="2015-09" db="EMBL/GenBank/DDBJ databases">
        <authorList>
            <consortium name="Pathogen Informatics"/>
        </authorList>
    </citation>
    <scope>NUCLEOTIDE SEQUENCE [LARGE SCALE GENOMIC DNA]</scope>
    <source>
        <strain evidence="1 2">2789STDY5608891</strain>
    </source>
</reference>
<dbReference type="SUPFAM" id="SSF53271">
    <property type="entry name" value="PRTase-like"/>
    <property type="match status" value="1"/>
</dbReference>